<dbReference type="PANTHER" id="PTHR46931:SF14">
    <property type="entry name" value="CRIB DOMAIN-CONTAINING PROTEIN RIC2"/>
    <property type="match status" value="1"/>
</dbReference>
<dbReference type="OMA" id="TNRSHNT"/>
<keyword evidence="4" id="KW-1185">Reference proteome</keyword>
<organism evidence="3 4">
    <name type="scientific">Cannabis sativa</name>
    <name type="common">Hemp</name>
    <name type="synonym">Marijuana</name>
    <dbReference type="NCBI Taxonomy" id="3483"/>
    <lineage>
        <taxon>Eukaryota</taxon>
        <taxon>Viridiplantae</taxon>
        <taxon>Streptophyta</taxon>
        <taxon>Embryophyta</taxon>
        <taxon>Tracheophyta</taxon>
        <taxon>Spermatophyta</taxon>
        <taxon>Magnoliopsida</taxon>
        <taxon>eudicotyledons</taxon>
        <taxon>Gunneridae</taxon>
        <taxon>Pentapetalae</taxon>
        <taxon>rosids</taxon>
        <taxon>fabids</taxon>
        <taxon>Rosales</taxon>
        <taxon>Cannabaceae</taxon>
        <taxon>Cannabis</taxon>
    </lineage>
</organism>
<dbReference type="InterPro" id="IPR000095">
    <property type="entry name" value="CRIB_dom"/>
</dbReference>
<feature type="compositionally biased region" description="Polar residues" evidence="1">
    <location>
        <begin position="31"/>
        <end position="44"/>
    </location>
</feature>
<reference evidence="3 4" key="1">
    <citation type="journal article" date="2020" name="bioRxiv">
        <title>Sequence and annotation of 42 cannabis genomes reveals extensive copy number variation in cannabinoid synthesis and pathogen resistance genes.</title>
        <authorList>
            <person name="Mckernan K.J."/>
            <person name="Helbert Y."/>
            <person name="Kane L.T."/>
            <person name="Ebling H."/>
            <person name="Zhang L."/>
            <person name="Liu B."/>
            <person name="Eaton Z."/>
            <person name="Mclaughlin S."/>
            <person name="Kingan S."/>
            <person name="Baybayan P."/>
            <person name="Concepcion G."/>
            <person name="Jordan M."/>
            <person name="Riva A."/>
            <person name="Barbazuk W."/>
            <person name="Harkins T."/>
        </authorList>
    </citation>
    <scope>NUCLEOTIDE SEQUENCE [LARGE SCALE GENOMIC DNA]</scope>
    <source>
        <strain evidence="4">cv. Jamaican Lion 4</strain>
        <tissue evidence="3">Leaf</tissue>
    </source>
</reference>
<dbReference type="InterPro" id="IPR044509">
    <property type="entry name" value="RIC2/4"/>
</dbReference>
<dbReference type="AlphaFoldDB" id="A0A7J6GKY4"/>
<accession>A0A803Q5T5</accession>
<feature type="region of interest" description="Disordered" evidence="1">
    <location>
        <begin position="26"/>
        <end position="70"/>
    </location>
</feature>
<proteinExistence type="predicted"/>
<dbReference type="OrthoDB" id="678664at2759"/>
<sequence>MMMMMRDRMERLVVFPFAIGCNSEPSVALGKNSTTVNDQQQTPSDDLEENKPPRRRENTEETSSSLSRSVKKKKNGFFSFLNLPKRNISGGIQRLIRSIKSFSQMFVYKEEESESDESENEMEIGFPTDVKHVTHIGLDGSTTPNPNTVKEIMGIGMGMGSPEVLSFPTISLKQFELAMAAQQQPSPPVDDLNHIVKQNLTTP</sequence>
<dbReference type="Proteomes" id="UP000583929">
    <property type="component" value="Unassembled WGS sequence"/>
</dbReference>
<comment type="caution">
    <text evidence="3">The sequence shown here is derived from an EMBL/GenBank/DDBJ whole genome shotgun (WGS) entry which is preliminary data.</text>
</comment>
<evidence type="ECO:0000313" key="4">
    <source>
        <dbReference type="Proteomes" id="UP000583929"/>
    </source>
</evidence>
<protein>
    <recommendedName>
        <fullName evidence="2">CRIB domain-containing protein</fullName>
    </recommendedName>
</protein>
<dbReference type="PANTHER" id="PTHR46931">
    <property type="entry name" value="CRIB DOMAIN-CONTAINING PROTEIN RIC2"/>
    <property type="match status" value="1"/>
</dbReference>
<feature type="compositionally biased region" description="Basic and acidic residues" evidence="1">
    <location>
        <begin position="49"/>
        <end position="59"/>
    </location>
</feature>
<gene>
    <name evidence="3" type="ORF">G4B88_000168</name>
</gene>
<dbReference type="PROSITE" id="PS50108">
    <property type="entry name" value="CRIB"/>
    <property type="match status" value="1"/>
</dbReference>
<evidence type="ECO:0000259" key="2">
    <source>
        <dbReference type="PROSITE" id="PS50108"/>
    </source>
</evidence>
<evidence type="ECO:0000313" key="3">
    <source>
        <dbReference type="EMBL" id="KAF4383468.1"/>
    </source>
</evidence>
<evidence type="ECO:0000256" key="1">
    <source>
        <dbReference type="SAM" id="MobiDB-lite"/>
    </source>
</evidence>
<feature type="domain" description="CRIB" evidence="2">
    <location>
        <begin position="124"/>
        <end position="137"/>
    </location>
</feature>
<name>A0A7J6GKY4_CANSA</name>
<dbReference type="EMBL" id="JAATIQ010000097">
    <property type="protein sequence ID" value="KAF4383468.1"/>
    <property type="molecule type" value="Genomic_DNA"/>
</dbReference>
<accession>A0A7J6GKY4</accession>